<accession>A0A9Q0S8I4</accession>
<gene>
    <name evidence="2" type="ORF">Bhyg_03203</name>
</gene>
<sequence length="353" mass="41563">MYRKKRQCIFLFTVYVIFAQNMGDLVELVDEPATKDDIDYHYYLKLREKYPNVEYSNIDRLLYNLRTLIRLVGFERTRSAFICRECKRLVTWMPDSIVSPNEWYLKCDDCEYPRNFLQFNVNEAVEEMLKLAETVDIQLIASTLYLVLKGNRKLAFSLHPIPDNPFDIVKEYIAKYPKGYMFGGGDRIVVIAELYMMKHDPDFPILVLSDTKMLPPRYYLHALRFDWQDFSQGLLEELATIGNRVIKSGSILVLGPILQRIIDKEAYAKDRHNLKLVVPFDKLSSLDGNGSFCAAEDFKKIISEAEHLCEAVEMAFHRDVLYEKLNRTILRNRLQFYLAAANWMRLFEWKFHV</sequence>
<feature type="signal peptide" evidence="1">
    <location>
        <begin position="1"/>
        <end position="19"/>
    </location>
</feature>
<comment type="caution">
    <text evidence="2">The sequence shown here is derived from an EMBL/GenBank/DDBJ whole genome shotgun (WGS) entry which is preliminary data.</text>
</comment>
<organism evidence="2 3">
    <name type="scientific">Pseudolycoriella hygida</name>
    <dbReference type="NCBI Taxonomy" id="35572"/>
    <lineage>
        <taxon>Eukaryota</taxon>
        <taxon>Metazoa</taxon>
        <taxon>Ecdysozoa</taxon>
        <taxon>Arthropoda</taxon>
        <taxon>Hexapoda</taxon>
        <taxon>Insecta</taxon>
        <taxon>Pterygota</taxon>
        <taxon>Neoptera</taxon>
        <taxon>Endopterygota</taxon>
        <taxon>Diptera</taxon>
        <taxon>Nematocera</taxon>
        <taxon>Sciaroidea</taxon>
        <taxon>Sciaridae</taxon>
        <taxon>Pseudolycoriella</taxon>
    </lineage>
</organism>
<dbReference type="AlphaFoldDB" id="A0A9Q0S8I4"/>
<protein>
    <submittedName>
        <fullName evidence="2">Uncharacterized protein</fullName>
    </submittedName>
</protein>
<proteinExistence type="predicted"/>
<reference evidence="2" key="1">
    <citation type="submission" date="2022-07" db="EMBL/GenBank/DDBJ databases">
        <authorList>
            <person name="Trinca V."/>
            <person name="Uliana J.V.C."/>
            <person name="Torres T.T."/>
            <person name="Ward R.J."/>
            <person name="Monesi N."/>
        </authorList>
    </citation>
    <scope>NUCLEOTIDE SEQUENCE</scope>
    <source>
        <strain evidence="2">HSMRA1968</strain>
        <tissue evidence="2">Whole embryos</tissue>
    </source>
</reference>
<evidence type="ECO:0000313" key="2">
    <source>
        <dbReference type="EMBL" id="KAJ6647978.1"/>
    </source>
</evidence>
<evidence type="ECO:0000313" key="3">
    <source>
        <dbReference type="Proteomes" id="UP001151699"/>
    </source>
</evidence>
<dbReference type="EMBL" id="WJQU01000001">
    <property type="protein sequence ID" value="KAJ6647978.1"/>
    <property type="molecule type" value="Genomic_DNA"/>
</dbReference>
<keyword evidence="1" id="KW-0732">Signal</keyword>
<feature type="chain" id="PRO_5040440431" evidence="1">
    <location>
        <begin position="20"/>
        <end position="353"/>
    </location>
</feature>
<keyword evidence="3" id="KW-1185">Reference proteome</keyword>
<dbReference type="Proteomes" id="UP001151699">
    <property type="component" value="Chromosome A"/>
</dbReference>
<evidence type="ECO:0000256" key="1">
    <source>
        <dbReference type="SAM" id="SignalP"/>
    </source>
</evidence>
<name>A0A9Q0S8I4_9DIPT</name>